<sequence length="549" mass="58343">MPSEPRPLTPARLLLRQARPNRWRLVLGLLCYAGASCASMPQLWIIGKIIDEGFIGRSARDFAVWLALAAALVVIQPILWANGFRQFSTVEARNQRALVRDLTDRLNSSGAAVGARVSAGELLNLPSEDARRAARAVSDAGFFFNTLVMFAVGAALVWSIHPLLGIVIISGSMVTAVIAGPLLGRLQSRQSDYRARIGDLSAHAADIVGGLRVLRGIGGDVLFAARYRERSTGLRRKGYEVAGPSSWIHALRHSMPIVFVAVITWAGSLLAAGGEITIGGLASAFSFATIFIAISGNFIGCSQYLVAAWVAAKRIVRVLRIEPDLADDGTATGGGGELRDPESGLAVPVAGLTVVVTAETAPAAAACERLARYRDSEAEWGDRPLRAYTLKEVRSRIMLLTDEDYLFTGTLAETMRVPEAEARAAIAAACADDVASQGMDLRIDEGGRNLSGGQRQRLRLARALAAEPETLLAVEPTSAVDAHTESLIAARVAAARAGRATLVVTASPLWLAHADLAVWLVDGKVRAAGTHAELLADAAYRRLASHSVD</sequence>
<dbReference type="PROSITE" id="PS50893">
    <property type="entry name" value="ABC_TRANSPORTER_2"/>
    <property type="match status" value="1"/>
</dbReference>
<evidence type="ECO:0000259" key="6">
    <source>
        <dbReference type="PROSITE" id="PS50893"/>
    </source>
</evidence>
<feature type="transmembrane region" description="Helical" evidence="5">
    <location>
        <begin position="25"/>
        <end position="50"/>
    </location>
</feature>
<feature type="transmembrane region" description="Helical" evidence="5">
    <location>
        <begin position="257"/>
        <end position="278"/>
    </location>
</feature>
<evidence type="ECO:0000256" key="3">
    <source>
        <dbReference type="ARBA" id="ARBA00022989"/>
    </source>
</evidence>
<dbReference type="STRING" id="380244.SAMN05216298_2805"/>
<dbReference type="GO" id="GO:0005886">
    <property type="term" value="C:plasma membrane"/>
    <property type="evidence" value="ECO:0007669"/>
    <property type="project" value="UniProtKB-SubCell"/>
</dbReference>
<evidence type="ECO:0000256" key="4">
    <source>
        <dbReference type="ARBA" id="ARBA00023136"/>
    </source>
</evidence>
<name>A0A1G9HSJ3_9ACTN</name>
<evidence type="ECO:0000313" key="9">
    <source>
        <dbReference type="Proteomes" id="UP000198662"/>
    </source>
</evidence>
<feature type="transmembrane region" description="Helical" evidence="5">
    <location>
        <begin position="62"/>
        <end position="81"/>
    </location>
</feature>
<feature type="domain" description="ABC transporter" evidence="6">
    <location>
        <begin position="285"/>
        <end position="547"/>
    </location>
</feature>
<evidence type="ECO:0000256" key="5">
    <source>
        <dbReference type="SAM" id="Phobius"/>
    </source>
</evidence>
<feature type="domain" description="ABC transmembrane type-1" evidence="7">
    <location>
        <begin position="26"/>
        <end position="307"/>
    </location>
</feature>
<dbReference type="InterPro" id="IPR017871">
    <property type="entry name" value="ABC_transporter-like_CS"/>
</dbReference>
<proteinExistence type="predicted"/>
<dbReference type="GO" id="GO:0016887">
    <property type="term" value="F:ATP hydrolysis activity"/>
    <property type="evidence" value="ECO:0007669"/>
    <property type="project" value="InterPro"/>
</dbReference>
<dbReference type="GO" id="GO:0005524">
    <property type="term" value="F:ATP binding"/>
    <property type="evidence" value="ECO:0007669"/>
    <property type="project" value="InterPro"/>
</dbReference>
<dbReference type="OrthoDB" id="4966664at2"/>
<dbReference type="PROSITE" id="PS50929">
    <property type="entry name" value="ABC_TM1F"/>
    <property type="match status" value="1"/>
</dbReference>
<dbReference type="InterPro" id="IPR003439">
    <property type="entry name" value="ABC_transporter-like_ATP-bd"/>
</dbReference>
<keyword evidence="4 5" id="KW-0472">Membrane</keyword>
<keyword evidence="3 5" id="KW-1133">Transmembrane helix</keyword>
<dbReference type="Gene3D" id="3.40.50.300">
    <property type="entry name" value="P-loop containing nucleotide triphosphate hydrolases"/>
    <property type="match status" value="1"/>
</dbReference>
<comment type="subcellular location">
    <subcellularLocation>
        <location evidence="1">Cell membrane</location>
        <topology evidence="1">Multi-pass membrane protein</topology>
    </subcellularLocation>
</comment>
<protein>
    <submittedName>
        <fullName evidence="8">ABC-type multidrug transport system, ATPase and permease component</fullName>
    </submittedName>
</protein>
<keyword evidence="2 5" id="KW-0812">Transmembrane</keyword>
<evidence type="ECO:0000256" key="2">
    <source>
        <dbReference type="ARBA" id="ARBA00022692"/>
    </source>
</evidence>
<dbReference type="RefSeq" id="WP_091049830.1">
    <property type="nucleotide sequence ID" value="NZ_FNGF01000004.1"/>
</dbReference>
<dbReference type="PROSITE" id="PS00211">
    <property type="entry name" value="ABC_TRANSPORTER_1"/>
    <property type="match status" value="1"/>
</dbReference>
<keyword evidence="9" id="KW-1185">Reference proteome</keyword>
<dbReference type="Proteomes" id="UP000198662">
    <property type="component" value="Unassembled WGS sequence"/>
</dbReference>
<dbReference type="InterPro" id="IPR039421">
    <property type="entry name" value="Type_1_exporter"/>
</dbReference>
<accession>A0A1G9HSJ3</accession>
<dbReference type="SUPFAM" id="SSF90123">
    <property type="entry name" value="ABC transporter transmembrane region"/>
    <property type="match status" value="1"/>
</dbReference>
<dbReference type="InterPro" id="IPR036640">
    <property type="entry name" value="ABC1_TM_sf"/>
</dbReference>
<dbReference type="SUPFAM" id="SSF52540">
    <property type="entry name" value="P-loop containing nucleoside triphosphate hydrolases"/>
    <property type="match status" value="1"/>
</dbReference>
<feature type="transmembrane region" description="Helical" evidence="5">
    <location>
        <begin position="284"/>
        <end position="311"/>
    </location>
</feature>
<dbReference type="EMBL" id="FNGF01000004">
    <property type="protein sequence ID" value="SDL15928.1"/>
    <property type="molecule type" value="Genomic_DNA"/>
</dbReference>
<dbReference type="GO" id="GO:0015421">
    <property type="term" value="F:ABC-type oligopeptide transporter activity"/>
    <property type="evidence" value="ECO:0007669"/>
    <property type="project" value="TreeGrafter"/>
</dbReference>
<organism evidence="8 9">
    <name type="scientific">Glycomyces sambucus</name>
    <dbReference type="NCBI Taxonomy" id="380244"/>
    <lineage>
        <taxon>Bacteria</taxon>
        <taxon>Bacillati</taxon>
        <taxon>Actinomycetota</taxon>
        <taxon>Actinomycetes</taxon>
        <taxon>Glycomycetales</taxon>
        <taxon>Glycomycetaceae</taxon>
        <taxon>Glycomyces</taxon>
    </lineage>
</organism>
<dbReference type="Pfam" id="PF00005">
    <property type="entry name" value="ABC_tran"/>
    <property type="match status" value="1"/>
</dbReference>
<dbReference type="AlphaFoldDB" id="A0A1G9HSJ3"/>
<dbReference type="Gene3D" id="1.20.1560.10">
    <property type="entry name" value="ABC transporter type 1, transmembrane domain"/>
    <property type="match status" value="1"/>
</dbReference>
<dbReference type="InterPro" id="IPR011527">
    <property type="entry name" value="ABC1_TM_dom"/>
</dbReference>
<reference evidence="9" key="1">
    <citation type="submission" date="2016-10" db="EMBL/GenBank/DDBJ databases">
        <authorList>
            <person name="Varghese N."/>
            <person name="Submissions S."/>
        </authorList>
    </citation>
    <scope>NUCLEOTIDE SEQUENCE [LARGE SCALE GENOMIC DNA]</scope>
    <source>
        <strain evidence="9">CGMCC 4.3147</strain>
    </source>
</reference>
<dbReference type="InterPro" id="IPR027417">
    <property type="entry name" value="P-loop_NTPase"/>
</dbReference>
<feature type="transmembrane region" description="Helical" evidence="5">
    <location>
        <begin position="140"/>
        <end position="158"/>
    </location>
</feature>
<dbReference type="PANTHER" id="PTHR43394">
    <property type="entry name" value="ATP-DEPENDENT PERMEASE MDL1, MITOCHONDRIAL"/>
    <property type="match status" value="1"/>
</dbReference>
<feature type="transmembrane region" description="Helical" evidence="5">
    <location>
        <begin position="164"/>
        <end position="184"/>
    </location>
</feature>
<dbReference type="Pfam" id="PF00664">
    <property type="entry name" value="ABC_membrane"/>
    <property type="match status" value="1"/>
</dbReference>
<evidence type="ECO:0000313" key="8">
    <source>
        <dbReference type="EMBL" id="SDL15928.1"/>
    </source>
</evidence>
<gene>
    <name evidence="8" type="ORF">SAMN05216298_2805</name>
</gene>
<evidence type="ECO:0000256" key="1">
    <source>
        <dbReference type="ARBA" id="ARBA00004651"/>
    </source>
</evidence>
<dbReference type="PANTHER" id="PTHR43394:SF1">
    <property type="entry name" value="ATP-BINDING CASSETTE SUB-FAMILY B MEMBER 10, MITOCHONDRIAL"/>
    <property type="match status" value="1"/>
</dbReference>
<evidence type="ECO:0000259" key="7">
    <source>
        <dbReference type="PROSITE" id="PS50929"/>
    </source>
</evidence>